<sequence length="264" mass="30475">MRLTDTDNLGRIIKYDFEESVKDSDSIRVLALRKIQSTKEVAEKKMGYESINEATPLHLSLVPFSSESKHGSDGHSTFGIKYGLNLDGGIKILDGYMPLSYDWTFREVSELVEDGYVKGSAYHVYVRVPDGLGALGGDTFDLIGFLDSSLSLGMLGYRGMIRVWQFRRYRGLRKLVHNWKEKNGVRYPYQLREFLDEKGEWRLSEVKKRLALNEEYAVKLLAALGYEPVKDSWRLTQSKQSIKHRSNWMKNEKRYSKLAQEAQK</sequence>
<organism evidence="1 2">
    <name type="scientific">Candidatus Mycosynbacter amalyticus</name>
    <dbReference type="NCBI Taxonomy" id="2665156"/>
    <lineage>
        <taxon>Bacteria</taxon>
        <taxon>Candidatus Saccharimonadota</taxon>
        <taxon>Candidatus Saccharimonadota incertae sedis</taxon>
        <taxon>Candidatus Mycosynbacter</taxon>
    </lineage>
</organism>
<dbReference type="AlphaFoldDB" id="A0A857MN28"/>
<evidence type="ECO:0000313" key="2">
    <source>
        <dbReference type="Proteomes" id="UP001059824"/>
    </source>
</evidence>
<proteinExistence type="predicted"/>
<accession>A0A857MN28</accession>
<evidence type="ECO:0000313" key="1">
    <source>
        <dbReference type="EMBL" id="QHN42679.1"/>
    </source>
</evidence>
<reference evidence="1" key="1">
    <citation type="journal article" date="2021" name="Nat. Microbiol.">
        <title>Cocultivation of an ultrasmall environmental parasitic bacterium with lytic ability against bacteria associated with wastewater foams.</title>
        <authorList>
            <person name="Batinovic S."/>
            <person name="Rose J.J.A."/>
            <person name="Ratcliffe J."/>
            <person name="Seviour R.J."/>
            <person name="Petrovski S."/>
        </authorList>
    </citation>
    <scope>NUCLEOTIDE SEQUENCE</scope>
    <source>
        <strain evidence="1">JR1</strain>
    </source>
</reference>
<protein>
    <submittedName>
        <fullName evidence="1">Uncharacterized protein</fullName>
    </submittedName>
</protein>
<gene>
    <name evidence="1" type="ORF">GII36_02300</name>
</gene>
<dbReference type="EMBL" id="CP045921">
    <property type="protein sequence ID" value="QHN42679.1"/>
    <property type="molecule type" value="Genomic_DNA"/>
</dbReference>
<dbReference type="KEGG" id="mama:GII36_02300"/>
<name>A0A857MN28_9BACT</name>
<keyword evidence="2" id="KW-1185">Reference proteome</keyword>
<dbReference type="Proteomes" id="UP001059824">
    <property type="component" value="Chromosome"/>
</dbReference>